<gene>
    <name evidence="9" type="ORF">AFUS01_LOCUS46592</name>
</gene>
<dbReference type="PROSITE" id="PS00028">
    <property type="entry name" value="ZINC_FINGER_C2H2_1"/>
    <property type="match status" value="5"/>
</dbReference>
<protein>
    <recommendedName>
        <fullName evidence="8">C2H2-type domain-containing protein</fullName>
    </recommendedName>
</protein>
<dbReference type="GO" id="GO:0000981">
    <property type="term" value="F:DNA-binding transcription factor activity, RNA polymerase II-specific"/>
    <property type="evidence" value="ECO:0007669"/>
    <property type="project" value="TreeGrafter"/>
</dbReference>
<feature type="domain" description="C2H2-type" evidence="8">
    <location>
        <begin position="830"/>
        <end position="857"/>
    </location>
</feature>
<feature type="domain" description="C2H2-type" evidence="8">
    <location>
        <begin position="916"/>
        <end position="944"/>
    </location>
</feature>
<dbReference type="PANTHER" id="PTHR24394">
    <property type="entry name" value="ZINC FINGER PROTEIN"/>
    <property type="match status" value="1"/>
</dbReference>
<feature type="domain" description="C2H2-type" evidence="8">
    <location>
        <begin position="999"/>
        <end position="1022"/>
    </location>
</feature>
<accession>A0A8J2MEQ7</accession>
<evidence type="ECO:0000256" key="5">
    <source>
        <dbReference type="ARBA" id="ARBA00023242"/>
    </source>
</evidence>
<name>A0A8J2MEQ7_9HEXA</name>
<dbReference type="AlphaFoldDB" id="A0A8J2MEQ7"/>
<dbReference type="EMBL" id="CAJVCH010571426">
    <property type="protein sequence ID" value="CAG7837485.1"/>
    <property type="molecule type" value="Genomic_DNA"/>
</dbReference>
<evidence type="ECO:0000313" key="9">
    <source>
        <dbReference type="EMBL" id="CAG7837485.1"/>
    </source>
</evidence>
<evidence type="ECO:0000256" key="6">
    <source>
        <dbReference type="PROSITE-ProRule" id="PRU00042"/>
    </source>
</evidence>
<dbReference type="GO" id="GO:0005634">
    <property type="term" value="C:nucleus"/>
    <property type="evidence" value="ECO:0007669"/>
    <property type="project" value="TreeGrafter"/>
</dbReference>
<evidence type="ECO:0000256" key="2">
    <source>
        <dbReference type="ARBA" id="ARBA00022737"/>
    </source>
</evidence>
<evidence type="ECO:0000259" key="8">
    <source>
        <dbReference type="PROSITE" id="PS50157"/>
    </source>
</evidence>
<dbReference type="PROSITE" id="PS50157">
    <property type="entry name" value="ZINC_FINGER_C2H2_2"/>
    <property type="match status" value="5"/>
</dbReference>
<keyword evidence="5" id="KW-0539">Nucleus</keyword>
<keyword evidence="1" id="KW-0479">Metal-binding</keyword>
<reference evidence="9" key="1">
    <citation type="submission" date="2021-06" db="EMBL/GenBank/DDBJ databases">
        <authorList>
            <person name="Hodson N. C."/>
            <person name="Mongue J. A."/>
            <person name="Jaron S. K."/>
        </authorList>
    </citation>
    <scope>NUCLEOTIDE SEQUENCE</scope>
</reference>
<dbReference type="SMART" id="SM00355">
    <property type="entry name" value="ZnF_C2H2"/>
    <property type="match status" value="7"/>
</dbReference>
<keyword evidence="10" id="KW-1185">Reference proteome</keyword>
<feature type="compositionally biased region" description="Polar residues" evidence="7">
    <location>
        <begin position="307"/>
        <end position="325"/>
    </location>
</feature>
<evidence type="ECO:0000256" key="1">
    <source>
        <dbReference type="ARBA" id="ARBA00022723"/>
    </source>
</evidence>
<keyword evidence="3 6" id="KW-0863">Zinc-finger</keyword>
<feature type="region of interest" description="Disordered" evidence="7">
    <location>
        <begin position="299"/>
        <end position="325"/>
    </location>
</feature>
<proteinExistence type="predicted"/>
<comment type="caution">
    <text evidence="9">The sequence shown here is derived from an EMBL/GenBank/DDBJ whole genome shotgun (WGS) entry which is preliminary data.</text>
</comment>
<evidence type="ECO:0000256" key="4">
    <source>
        <dbReference type="ARBA" id="ARBA00022833"/>
    </source>
</evidence>
<dbReference type="Pfam" id="PF00096">
    <property type="entry name" value="zf-C2H2"/>
    <property type="match status" value="1"/>
</dbReference>
<sequence length="1064" mass="122060">MSAATSPAININENSFWSSAIKHQKLLENWQKELAFQTTRFFQNVDEFQIFVQQAEVHLQKQQRHLQQESQALANVQGCFHLILCRIENILEIKKIQNAELDSPFIDRLTEILRKIHENQSTMEESMEEKNNLKAALKYFWTRDEKLHSLSNKLKWLSTELESVINQSDEVCPSNLEFEDVESTTTPIENIKGLLQEAHEDLESYCTHRRNRDNELFKRNYIRFKRSNCEALNQFLNLVEKELFHLWIQEDRNKLSYNSKYKSTLVQTEPENPGMINKPQGNVFNTQENDIHWNEFEKNAESKESKSVQSNSWSPISRPNANTPESECEESFLTCPNSSNTTDLHLCRGSCHNQCNNTTPKMGREEMQKLVSQKLRGNEDLLHPLLNPPVTDFDSFASVRPSVSMPCIICDQNVTLGDAKDHFDEIETGESSRKYILLNFCRHFQINFSVPSEQWDLIPEDLKFCGECQTMAEKLVELTVNLEILKRELSDVEGWVKARIKNISALQLNRSTLKAWKSENSGVEAIRDIIVGPVLRLPRVPITTTVTNFLAPISVKTESAGADEGLLNNYSPGSNYSSPGYEIVEIKEEGLNSQKKTRKKRGKYLKKSKRAAQPEFKIRTKISAMKNQPKTSSCEELTEDVQMDHVSNEVLKQEAVENATFDSGLNDEFLRPRRARKSKLLKSESFSEDDIDDSKGEEGGNASTIHDDDSCNEDGLLQDGDYFEDDDDEDFIPPDEADADGNVSEDKKLESKIKSSLRAKNSQIDRKSVVLTKVTNLGNDRYLYGDHLEFTGNLKEGFKCSLCTKDHVFRLRRHICTHLREKHLRERKSFVCQFCGKSLGSDASLKYHLQSHNDSSDAVCEVCGKVCKGAMALVNHVKVTHGKDCSGVCEICGARFKYKNRLNDHVKTVHLKEKRYFCEICGRGFYGKYQMKIHIEETHSTVKQFTCKLCGEKFRQRSSWWRHMAVFHNSRPSGLNAVDVQSKYGKDESAEQKSGDPDLRCKFCGLQYNRHNNLTRHLKQIHHINVKGLSWKNRPPKRLLEQITLLPEALGELSYSDEGNFTNS</sequence>
<dbReference type="Proteomes" id="UP000708208">
    <property type="component" value="Unassembled WGS sequence"/>
</dbReference>
<feature type="domain" description="C2H2-type" evidence="8">
    <location>
        <begin position="887"/>
        <end position="915"/>
    </location>
</feature>
<keyword evidence="2" id="KW-0677">Repeat</keyword>
<dbReference type="GO" id="GO:0008270">
    <property type="term" value="F:zinc ion binding"/>
    <property type="evidence" value="ECO:0007669"/>
    <property type="project" value="UniProtKB-KW"/>
</dbReference>
<feature type="compositionally biased region" description="Acidic residues" evidence="7">
    <location>
        <begin position="721"/>
        <end position="739"/>
    </location>
</feature>
<dbReference type="PANTHER" id="PTHR24394:SF29">
    <property type="entry name" value="MYONEURIN"/>
    <property type="match status" value="1"/>
</dbReference>
<evidence type="ECO:0000256" key="3">
    <source>
        <dbReference type="ARBA" id="ARBA00022771"/>
    </source>
</evidence>
<dbReference type="InterPro" id="IPR013087">
    <property type="entry name" value="Znf_C2H2_type"/>
</dbReference>
<evidence type="ECO:0000313" key="10">
    <source>
        <dbReference type="Proteomes" id="UP000708208"/>
    </source>
</evidence>
<dbReference type="OrthoDB" id="427030at2759"/>
<keyword evidence="4" id="KW-0862">Zinc</keyword>
<evidence type="ECO:0000256" key="7">
    <source>
        <dbReference type="SAM" id="MobiDB-lite"/>
    </source>
</evidence>
<organism evidence="9 10">
    <name type="scientific">Allacma fusca</name>
    <dbReference type="NCBI Taxonomy" id="39272"/>
    <lineage>
        <taxon>Eukaryota</taxon>
        <taxon>Metazoa</taxon>
        <taxon>Ecdysozoa</taxon>
        <taxon>Arthropoda</taxon>
        <taxon>Hexapoda</taxon>
        <taxon>Collembola</taxon>
        <taxon>Symphypleona</taxon>
        <taxon>Sminthuridae</taxon>
        <taxon>Allacma</taxon>
    </lineage>
</organism>
<feature type="region of interest" description="Disordered" evidence="7">
    <location>
        <begin position="680"/>
        <end position="747"/>
    </location>
</feature>
<feature type="domain" description="C2H2-type" evidence="8">
    <location>
        <begin position="945"/>
        <end position="973"/>
    </location>
</feature>